<gene>
    <name evidence="1" type="ORF">CLV93_1162</name>
</gene>
<reference evidence="1 2" key="1">
    <citation type="submission" date="2018-03" db="EMBL/GenBank/DDBJ databases">
        <title>Genomic Encyclopedia of Archaeal and Bacterial Type Strains, Phase II (KMG-II): from individual species to whole genera.</title>
        <authorList>
            <person name="Goeker M."/>
        </authorList>
    </citation>
    <scope>NUCLEOTIDE SEQUENCE [LARGE SCALE GENOMIC DNA]</scope>
    <source>
        <strain evidence="1 2">DSM 27267</strain>
    </source>
</reference>
<protein>
    <submittedName>
        <fullName evidence="1">Uncharacterized protein</fullName>
    </submittedName>
</protein>
<comment type="caution">
    <text evidence="1">The sequence shown here is derived from an EMBL/GenBank/DDBJ whole genome shotgun (WGS) entry which is preliminary data.</text>
</comment>
<proteinExistence type="predicted"/>
<evidence type="ECO:0000313" key="1">
    <source>
        <dbReference type="EMBL" id="PSK80423.1"/>
    </source>
</evidence>
<dbReference type="AlphaFoldDB" id="A0A2P8C625"/>
<accession>A0A2P8C625</accession>
<dbReference type="Proteomes" id="UP000240621">
    <property type="component" value="Unassembled WGS sequence"/>
</dbReference>
<evidence type="ECO:0000313" key="2">
    <source>
        <dbReference type="Proteomes" id="UP000240621"/>
    </source>
</evidence>
<dbReference type="EMBL" id="PYGC01000016">
    <property type="protein sequence ID" value="PSK80423.1"/>
    <property type="molecule type" value="Genomic_DNA"/>
</dbReference>
<name>A0A2P8C625_9BACT</name>
<sequence>MPKILMNGRFSVVNVWIWYAKKNYDNRKTGFMKELKTNFRKIFITLMSHNSQQNANRPDHRT</sequence>
<organism evidence="1 2">
    <name type="scientific">Prolixibacter denitrificans</name>
    <dbReference type="NCBI Taxonomy" id="1541063"/>
    <lineage>
        <taxon>Bacteria</taxon>
        <taxon>Pseudomonadati</taxon>
        <taxon>Bacteroidota</taxon>
        <taxon>Bacteroidia</taxon>
        <taxon>Marinilabiliales</taxon>
        <taxon>Prolixibacteraceae</taxon>
        <taxon>Prolixibacter</taxon>
    </lineage>
</organism>